<evidence type="ECO:0000313" key="2">
    <source>
        <dbReference type="Proteomes" id="UP001521150"/>
    </source>
</evidence>
<dbReference type="EMBL" id="JAJVCN010000002">
    <property type="protein sequence ID" value="MCE7006835.1"/>
    <property type="molecule type" value="Genomic_DNA"/>
</dbReference>
<sequence>MMDQARAIADAVLYEGYLLYPYRASAAKNKVRWQWGVLMPPTFAANDTGERSMAQSQLIAEPRSPVHLRLRFLQLQARCVEIEEGAGFRAVGSVVLDDVEYTTWDEAVEREVDVELDGDPADHQIPFTVDGGQELEPLSGGRVVRRRYPLQGAVVVRSKPLPGPFGGVQLTVQVKNTSPVTSSSWPDALRHAFIAAHVLLSLDEGQFLSQVDPPEWASLATKECVNDGMWPVLVGGSQSVLCSPIILYDQPEIAPESAGNLFDGTEIDEILTLRTMTLTDAEKREARSTDPRAAELIDRVDHLPAELVERLHGTIRYLHSVTPPENPAETPWWDPGADASVSPEADSVLVAGVAVSKGSRVRLRPGKRADAHDMFLAGRTAVVEAVFQDVDDTCHLAVTIEDDPGAELYAYHGRFRYFAPDEVEPL</sequence>
<keyword evidence="2" id="KW-1185">Reference proteome</keyword>
<protein>
    <submittedName>
        <fullName evidence="1">Uncharacterized protein</fullName>
    </submittedName>
</protein>
<gene>
    <name evidence="1" type="ORF">LWC34_29005</name>
</gene>
<evidence type="ECO:0000313" key="1">
    <source>
        <dbReference type="EMBL" id="MCE7006835.1"/>
    </source>
</evidence>
<proteinExistence type="predicted"/>
<comment type="caution">
    <text evidence="1">The sequence shown here is derived from an EMBL/GenBank/DDBJ whole genome shotgun (WGS) entry which is preliminary data.</text>
</comment>
<reference evidence="1 2" key="1">
    <citation type="submission" date="2021-12" db="EMBL/GenBank/DDBJ databases">
        <title>Genome sequence of Kibdelosporangium philippinense ATCC 49844.</title>
        <authorList>
            <person name="Fedorov E.A."/>
            <person name="Omeragic M."/>
            <person name="Shalygina K.F."/>
            <person name="Maclea K.S."/>
        </authorList>
    </citation>
    <scope>NUCLEOTIDE SEQUENCE [LARGE SCALE GENOMIC DNA]</scope>
    <source>
        <strain evidence="1 2">ATCC 49844</strain>
    </source>
</reference>
<dbReference type="Proteomes" id="UP001521150">
    <property type="component" value="Unassembled WGS sequence"/>
</dbReference>
<dbReference type="RefSeq" id="WP_233728261.1">
    <property type="nucleotide sequence ID" value="NZ_JBHSJQ010000026.1"/>
</dbReference>
<name>A0ABS8ZIR3_9PSEU</name>
<organism evidence="1 2">
    <name type="scientific">Kibdelosporangium philippinense</name>
    <dbReference type="NCBI Taxonomy" id="211113"/>
    <lineage>
        <taxon>Bacteria</taxon>
        <taxon>Bacillati</taxon>
        <taxon>Actinomycetota</taxon>
        <taxon>Actinomycetes</taxon>
        <taxon>Pseudonocardiales</taxon>
        <taxon>Pseudonocardiaceae</taxon>
        <taxon>Kibdelosporangium</taxon>
    </lineage>
</organism>
<accession>A0ABS8ZIR3</accession>